<name>A0A814Z587_ADIRI</name>
<evidence type="ECO:0000313" key="2">
    <source>
        <dbReference type="EMBL" id="CAF0745092.1"/>
    </source>
</evidence>
<feature type="transmembrane region" description="Helical" evidence="1">
    <location>
        <begin position="76"/>
        <end position="104"/>
    </location>
</feature>
<accession>A0A814Z587</accession>
<dbReference type="AlphaFoldDB" id="A0A814Z587"/>
<evidence type="ECO:0000256" key="1">
    <source>
        <dbReference type="SAM" id="Phobius"/>
    </source>
</evidence>
<evidence type="ECO:0000313" key="3">
    <source>
        <dbReference type="EMBL" id="CAF1238320.1"/>
    </source>
</evidence>
<feature type="transmembrane region" description="Helical" evidence="1">
    <location>
        <begin position="116"/>
        <end position="149"/>
    </location>
</feature>
<dbReference type="EMBL" id="CAJNOJ010000171">
    <property type="protein sequence ID" value="CAF1238320.1"/>
    <property type="molecule type" value="Genomic_DNA"/>
</dbReference>
<dbReference type="Proteomes" id="UP000663828">
    <property type="component" value="Unassembled WGS sequence"/>
</dbReference>
<keyword evidence="1" id="KW-0812">Transmembrane</keyword>
<feature type="transmembrane region" description="Helical" evidence="1">
    <location>
        <begin position="42"/>
        <end position="64"/>
    </location>
</feature>
<dbReference type="InterPro" id="IPR040350">
    <property type="entry name" value="TMEM272"/>
</dbReference>
<organism evidence="3 5">
    <name type="scientific">Adineta ricciae</name>
    <name type="common">Rotifer</name>
    <dbReference type="NCBI Taxonomy" id="249248"/>
    <lineage>
        <taxon>Eukaryota</taxon>
        <taxon>Metazoa</taxon>
        <taxon>Spiralia</taxon>
        <taxon>Gnathifera</taxon>
        <taxon>Rotifera</taxon>
        <taxon>Eurotatoria</taxon>
        <taxon>Bdelloidea</taxon>
        <taxon>Adinetida</taxon>
        <taxon>Adinetidae</taxon>
        <taxon>Adineta</taxon>
    </lineage>
</organism>
<reference evidence="3" key="1">
    <citation type="submission" date="2021-02" db="EMBL/GenBank/DDBJ databases">
        <authorList>
            <person name="Nowell W R."/>
        </authorList>
    </citation>
    <scope>NUCLEOTIDE SEQUENCE</scope>
</reference>
<evidence type="ECO:0000313" key="4">
    <source>
        <dbReference type="Proteomes" id="UP000663828"/>
    </source>
</evidence>
<proteinExistence type="predicted"/>
<protein>
    <submittedName>
        <fullName evidence="3">Uncharacterized protein</fullName>
    </submittedName>
</protein>
<keyword evidence="4" id="KW-1185">Reference proteome</keyword>
<sequence>MRKEDELGTLLVDRSKQRPSNENQSTSWVQTLAGSVVAPSTLSLVIFFLLLFIPITALVIGIYYHDPRYCPIEPRLSIFLIVNGSVSIGWILLIIFATILTIMTAKYPNSSALATLVIVFSGFVILLLIFLIIWLIFGSIWTFNVYYWVNYYYDARTNFYPYDYCQPEFYRFTFVYLIFSYVFMFFQCAYHCFNNKLVSTE</sequence>
<dbReference type="OrthoDB" id="10035160at2759"/>
<keyword evidence="1" id="KW-0472">Membrane</keyword>
<evidence type="ECO:0000313" key="5">
    <source>
        <dbReference type="Proteomes" id="UP000663852"/>
    </source>
</evidence>
<comment type="caution">
    <text evidence="3">The sequence shown here is derived from an EMBL/GenBank/DDBJ whole genome shotgun (WGS) entry which is preliminary data.</text>
</comment>
<dbReference type="PANTHER" id="PTHR33444:SF7">
    <property type="entry name" value="TRANSMEMBRANE PROTEIN 272"/>
    <property type="match status" value="1"/>
</dbReference>
<feature type="transmembrane region" description="Helical" evidence="1">
    <location>
        <begin position="169"/>
        <end position="193"/>
    </location>
</feature>
<dbReference type="EMBL" id="CAJNOR010000003">
    <property type="protein sequence ID" value="CAF0745092.1"/>
    <property type="molecule type" value="Genomic_DNA"/>
</dbReference>
<dbReference type="PANTHER" id="PTHR33444">
    <property type="entry name" value="SI:DKEY-19B23.12-RELATED"/>
    <property type="match status" value="1"/>
</dbReference>
<keyword evidence="1" id="KW-1133">Transmembrane helix</keyword>
<dbReference type="Proteomes" id="UP000663852">
    <property type="component" value="Unassembled WGS sequence"/>
</dbReference>
<gene>
    <name evidence="3" type="ORF">EDS130_LOCUS27317</name>
    <name evidence="2" type="ORF">XAT740_LOCUS112</name>
</gene>